<proteinExistence type="predicted"/>
<dbReference type="EMBL" id="PVTE01000015">
    <property type="protein sequence ID" value="PRY35079.1"/>
    <property type="molecule type" value="Genomic_DNA"/>
</dbReference>
<dbReference type="AlphaFoldDB" id="A0A2T0SNT8"/>
<dbReference type="Proteomes" id="UP000238375">
    <property type="component" value="Unassembled WGS sequence"/>
</dbReference>
<protein>
    <submittedName>
        <fullName evidence="1">Uncharacterized protein</fullName>
    </submittedName>
</protein>
<reference evidence="1 2" key="1">
    <citation type="submission" date="2018-03" db="EMBL/GenBank/DDBJ databases">
        <title>Genomic Encyclopedia of Archaeal and Bacterial Type Strains, Phase II (KMG-II): from individual species to whole genera.</title>
        <authorList>
            <person name="Goeker M."/>
        </authorList>
    </citation>
    <scope>NUCLEOTIDE SEQUENCE [LARGE SCALE GENOMIC DNA]</scope>
    <source>
        <strain evidence="1 2">DSM 28354</strain>
    </source>
</reference>
<name>A0A2T0SNT8_9BACT</name>
<sequence length="43" mass="4988">MRWCILGGVRMSEEEKILIIKVIMIGTGQNMRQNNQLSELLKL</sequence>
<accession>A0A2T0SNT8</accession>
<comment type="caution">
    <text evidence="1">The sequence shown here is derived from an EMBL/GenBank/DDBJ whole genome shotgun (WGS) entry which is preliminary data.</text>
</comment>
<evidence type="ECO:0000313" key="1">
    <source>
        <dbReference type="EMBL" id="PRY35079.1"/>
    </source>
</evidence>
<organism evidence="1 2">
    <name type="scientific">Spirosoma oryzae</name>
    <dbReference type="NCBI Taxonomy" id="1469603"/>
    <lineage>
        <taxon>Bacteria</taxon>
        <taxon>Pseudomonadati</taxon>
        <taxon>Bacteroidota</taxon>
        <taxon>Cytophagia</taxon>
        <taxon>Cytophagales</taxon>
        <taxon>Cytophagaceae</taxon>
        <taxon>Spirosoma</taxon>
    </lineage>
</organism>
<keyword evidence="2" id="KW-1185">Reference proteome</keyword>
<gene>
    <name evidence="1" type="ORF">CLV58_115162</name>
</gene>
<evidence type="ECO:0000313" key="2">
    <source>
        <dbReference type="Proteomes" id="UP000238375"/>
    </source>
</evidence>